<evidence type="ECO:0000256" key="1">
    <source>
        <dbReference type="SAM" id="MobiDB-lite"/>
    </source>
</evidence>
<accession>A0A4P9XGL8</accession>
<gene>
    <name evidence="2" type="ORF">THASP1DRAFT_26626</name>
</gene>
<feature type="compositionally biased region" description="Basic and acidic residues" evidence="1">
    <location>
        <begin position="375"/>
        <end position="385"/>
    </location>
</feature>
<reference evidence="3" key="1">
    <citation type="journal article" date="2018" name="Nat. Microbiol.">
        <title>Leveraging single-cell genomics to expand the fungal tree of life.</title>
        <authorList>
            <person name="Ahrendt S.R."/>
            <person name="Quandt C.A."/>
            <person name="Ciobanu D."/>
            <person name="Clum A."/>
            <person name="Salamov A."/>
            <person name="Andreopoulos B."/>
            <person name="Cheng J.F."/>
            <person name="Woyke T."/>
            <person name="Pelin A."/>
            <person name="Henrissat B."/>
            <person name="Reynolds N.K."/>
            <person name="Benny G.L."/>
            <person name="Smith M.E."/>
            <person name="James T.Y."/>
            <person name="Grigoriev I.V."/>
        </authorList>
    </citation>
    <scope>NUCLEOTIDE SEQUENCE [LARGE SCALE GENOMIC DNA]</scope>
    <source>
        <strain evidence="3">RSA 1356</strain>
    </source>
</reference>
<feature type="compositionally biased region" description="Low complexity" evidence="1">
    <location>
        <begin position="504"/>
        <end position="513"/>
    </location>
</feature>
<dbReference type="OrthoDB" id="5599617at2759"/>
<dbReference type="EMBL" id="KZ993448">
    <property type="protein sequence ID" value="RKP04793.1"/>
    <property type="molecule type" value="Genomic_DNA"/>
</dbReference>
<name>A0A4P9XGL8_9FUNG</name>
<dbReference type="Proteomes" id="UP000271241">
    <property type="component" value="Unassembled WGS sequence"/>
</dbReference>
<feature type="compositionally biased region" description="Basic and acidic residues" evidence="1">
    <location>
        <begin position="469"/>
        <end position="482"/>
    </location>
</feature>
<feature type="region of interest" description="Disordered" evidence="1">
    <location>
        <begin position="400"/>
        <end position="561"/>
    </location>
</feature>
<organism evidence="2 3">
    <name type="scientific">Thamnocephalis sphaerospora</name>
    <dbReference type="NCBI Taxonomy" id="78915"/>
    <lineage>
        <taxon>Eukaryota</taxon>
        <taxon>Fungi</taxon>
        <taxon>Fungi incertae sedis</taxon>
        <taxon>Zoopagomycota</taxon>
        <taxon>Zoopagomycotina</taxon>
        <taxon>Zoopagomycetes</taxon>
        <taxon>Zoopagales</taxon>
        <taxon>Sigmoideomycetaceae</taxon>
        <taxon>Thamnocephalis</taxon>
    </lineage>
</organism>
<feature type="compositionally biased region" description="Basic and acidic residues" evidence="1">
    <location>
        <begin position="410"/>
        <end position="423"/>
    </location>
</feature>
<keyword evidence="3" id="KW-1185">Reference proteome</keyword>
<protein>
    <submittedName>
        <fullName evidence="2">Uncharacterized protein</fullName>
    </submittedName>
</protein>
<feature type="compositionally biased region" description="Polar residues" evidence="1">
    <location>
        <begin position="184"/>
        <end position="206"/>
    </location>
</feature>
<proteinExistence type="predicted"/>
<sequence length="561" mass="61861">MSDLAPDTTVAAAAVDSPATPDLPPTTDTLQDLLRSATAAPVWVGPFTLASHLTEELLGQIQAAWTTLDIQARILCSDLSSALSELMQLAVADKDDWVCMLGQLFSRVPETGTIDCHKVDELAVARTPLAAAQKQLAEKGVRFRRDEDAYLHQRLRMSYAGTAGVSAVTAADGGEQGEVAPDDMSSNASSRDTQQPLAQVRSSEGVTTRAERERRFSITWYGWHGATAVIRQLGSWCWLVYATTRYCARSSGASQADTVVSTHRRAATTPHQHFSTCLPLASPSSATPGGKETRMQLMDFEEATALMRTAADEKNKQLQGKWHKQDDVNSYVLMKHAKRSYVLRSDGRRRSFGGSRKWNRSGNVNKSAKRNRVAKQREREEREARLRKADERLVEEIRQRQEEENYQQEEAERLRRRELEQDRIQPSTFASSGAVELREQGMDATARHASPHLAQRASEAPNYSDATLDEPHADSLLEDRALEAPASAVAPMQRQPSLPPPSRSRPQSQPQSPAVLAMPPPMETNVMPAKQLPMPEHRQQPTPPAQPSAPANAKTPPNSSS</sequence>
<evidence type="ECO:0000313" key="2">
    <source>
        <dbReference type="EMBL" id="RKP04793.1"/>
    </source>
</evidence>
<evidence type="ECO:0000313" key="3">
    <source>
        <dbReference type="Proteomes" id="UP000271241"/>
    </source>
</evidence>
<feature type="region of interest" description="Disordered" evidence="1">
    <location>
        <begin position="174"/>
        <end position="208"/>
    </location>
</feature>
<feature type="region of interest" description="Disordered" evidence="1">
    <location>
        <begin position="348"/>
        <end position="385"/>
    </location>
</feature>
<feature type="non-terminal residue" evidence="2">
    <location>
        <position position="561"/>
    </location>
</feature>
<dbReference type="AlphaFoldDB" id="A0A4P9XGL8"/>